<gene>
    <name evidence="1" type="ORF">HPB47_001951</name>
</gene>
<name>A0AC60PMZ3_IXOPE</name>
<evidence type="ECO:0000313" key="2">
    <source>
        <dbReference type="Proteomes" id="UP000805193"/>
    </source>
</evidence>
<reference evidence="1 2" key="1">
    <citation type="journal article" date="2020" name="Cell">
        <title>Large-Scale Comparative Analyses of Tick Genomes Elucidate Their Genetic Diversity and Vector Capacities.</title>
        <authorList>
            <consortium name="Tick Genome and Microbiome Consortium (TIGMIC)"/>
            <person name="Jia N."/>
            <person name="Wang J."/>
            <person name="Shi W."/>
            <person name="Du L."/>
            <person name="Sun Y."/>
            <person name="Zhan W."/>
            <person name="Jiang J.F."/>
            <person name="Wang Q."/>
            <person name="Zhang B."/>
            <person name="Ji P."/>
            <person name="Bell-Sakyi L."/>
            <person name="Cui X.M."/>
            <person name="Yuan T.T."/>
            <person name="Jiang B.G."/>
            <person name="Yang W.F."/>
            <person name="Lam T.T."/>
            <person name="Chang Q.C."/>
            <person name="Ding S.J."/>
            <person name="Wang X.J."/>
            <person name="Zhu J.G."/>
            <person name="Ruan X.D."/>
            <person name="Zhao L."/>
            <person name="Wei J.T."/>
            <person name="Ye R.Z."/>
            <person name="Que T.C."/>
            <person name="Du C.H."/>
            <person name="Zhou Y.H."/>
            <person name="Cheng J.X."/>
            <person name="Dai P.F."/>
            <person name="Guo W.B."/>
            <person name="Han X.H."/>
            <person name="Huang E.J."/>
            <person name="Li L.F."/>
            <person name="Wei W."/>
            <person name="Gao Y.C."/>
            <person name="Liu J.Z."/>
            <person name="Shao H.Z."/>
            <person name="Wang X."/>
            <person name="Wang C.C."/>
            <person name="Yang T.C."/>
            <person name="Huo Q.B."/>
            <person name="Li W."/>
            <person name="Chen H.Y."/>
            <person name="Chen S.E."/>
            <person name="Zhou L.G."/>
            <person name="Ni X.B."/>
            <person name="Tian J.H."/>
            <person name="Sheng Y."/>
            <person name="Liu T."/>
            <person name="Pan Y.S."/>
            <person name="Xia L.Y."/>
            <person name="Li J."/>
            <person name="Zhao F."/>
            <person name="Cao W.C."/>
        </authorList>
    </citation>
    <scope>NUCLEOTIDE SEQUENCE [LARGE SCALE GENOMIC DNA]</scope>
    <source>
        <strain evidence="1">Iper-2018</strain>
    </source>
</reference>
<keyword evidence="2" id="KW-1185">Reference proteome</keyword>
<dbReference type="Proteomes" id="UP000805193">
    <property type="component" value="Unassembled WGS sequence"/>
</dbReference>
<protein>
    <submittedName>
        <fullName evidence="1">Uncharacterized protein</fullName>
    </submittedName>
</protein>
<accession>A0AC60PMZ3</accession>
<proteinExistence type="predicted"/>
<sequence length="202" mass="22048">MDTATVSETASSGITKSQRTEDECTTIVRDNINRTVQESMAARAAKTEAAVPKKQDGDAASAPAVKKRPTAAKRRKDCSLDEFHINPRSNTITVSTPDDDRQLAYLQIRPLVIGGKTHEVTAHMATPSDSTQIVVPKALSFDRIEVAEDILLSCIEQNRQLQSRCHRCGAQHPSQNEDGSHYECQPLCAICGGRQITASKEC</sequence>
<organism evidence="1 2">
    <name type="scientific">Ixodes persulcatus</name>
    <name type="common">Taiga tick</name>
    <dbReference type="NCBI Taxonomy" id="34615"/>
    <lineage>
        <taxon>Eukaryota</taxon>
        <taxon>Metazoa</taxon>
        <taxon>Ecdysozoa</taxon>
        <taxon>Arthropoda</taxon>
        <taxon>Chelicerata</taxon>
        <taxon>Arachnida</taxon>
        <taxon>Acari</taxon>
        <taxon>Parasitiformes</taxon>
        <taxon>Ixodida</taxon>
        <taxon>Ixodoidea</taxon>
        <taxon>Ixodidae</taxon>
        <taxon>Ixodinae</taxon>
        <taxon>Ixodes</taxon>
    </lineage>
</organism>
<dbReference type="EMBL" id="JABSTQ010010261">
    <property type="protein sequence ID" value="KAG0422209.1"/>
    <property type="molecule type" value="Genomic_DNA"/>
</dbReference>
<comment type="caution">
    <text evidence="1">The sequence shown here is derived from an EMBL/GenBank/DDBJ whole genome shotgun (WGS) entry which is preliminary data.</text>
</comment>
<evidence type="ECO:0000313" key="1">
    <source>
        <dbReference type="EMBL" id="KAG0422209.1"/>
    </source>
</evidence>